<evidence type="ECO:0000256" key="2">
    <source>
        <dbReference type="SAM" id="Phobius"/>
    </source>
</evidence>
<gene>
    <name evidence="3" type="ORF">T551_02920</name>
</gene>
<dbReference type="PANTHER" id="PTHR13271">
    <property type="entry name" value="UNCHARACTERIZED PUTATIVE METHYLTRANSFERASE"/>
    <property type="match status" value="1"/>
</dbReference>
<dbReference type="STRING" id="1408657.A0A0W4ZHW7"/>
<dbReference type="Proteomes" id="UP000053447">
    <property type="component" value="Unassembled WGS sequence"/>
</dbReference>
<dbReference type="GO" id="GO:0016279">
    <property type="term" value="F:protein-lysine N-methyltransferase activity"/>
    <property type="evidence" value="ECO:0007669"/>
    <property type="project" value="UniProtKB-UniRule"/>
</dbReference>
<dbReference type="AlphaFoldDB" id="A0A0W4ZHW7"/>
<feature type="transmembrane region" description="Helical" evidence="2">
    <location>
        <begin position="384"/>
        <end position="402"/>
    </location>
</feature>
<dbReference type="EC" id="2.1.1.-" evidence="1"/>
<reference evidence="4" key="1">
    <citation type="journal article" date="2016" name="Nat. Commun.">
        <title>Genome analysis of three Pneumocystis species reveals adaptation mechanisms to life exclusively in mammalian hosts.</title>
        <authorList>
            <person name="Ma L."/>
            <person name="Chen Z."/>
            <person name="Huang D.W."/>
            <person name="Kutty G."/>
            <person name="Ishihara M."/>
            <person name="Wang H."/>
            <person name="Abouelleil A."/>
            <person name="Bishop L."/>
            <person name="Davey E."/>
            <person name="Deng R."/>
            <person name="Deng X."/>
            <person name="Fan L."/>
            <person name="Fantoni G."/>
            <person name="Fitzgerald M."/>
            <person name="Gogineni E."/>
            <person name="Goldberg J.M."/>
            <person name="Handley G."/>
            <person name="Hu X."/>
            <person name="Huber C."/>
            <person name="Jiao X."/>
            <person name="Jones K."/>
            <person name="Levin J.Z."/>
            <person name="Liu Y."/>
            <person name="Macdonald P."/>
            <person name="Melnikov A."/>
            <person name="Raley C."/>
            <person name="Sassi M."/>
            <person name="Sherman B.T."/>
            <person name="Song X."/>
            <person name="Sykes S."/>
            <person name="Tran B."/>
            <person name="Walsh L."/>
            <person name="Xia Y."/>
            <person name="Yang J."/>
            <person name="Young S."/>
            <person name="Zeng Q."/>
            <person name="Zheng X."/>
            <person name="Stephens R."/>
            <person name="Nusbaum C."/>
            <person name="Birren B.W."/>
            <person name="Azadi P."/>
            <person name="Lempicki R.A."/>
            <person name="Cuomo C.A."/>
            <person name="Kovacs J.A."/>
        </authorList>
    </citation>
    <scope>NUCLEOTIDE SEQUENCE [LARGE SCALE GENOMIC DNA]</scope>
    <source>
        <strain evidence="4">RU7</strain>
    </source>
</reference>
<sequence length="469" mass="55137">MEITNSINKKKIDILINWVNNNNIFVHSSIGISVRDNNVPKSIILSSKTSELSYILNNTKIPNIISLCIAYMYEKSLGQKSLWYGYLQIIPDKVDIPKFWGHEKNWLKGTEIEYIGGLDISELYKTYQDLIIPFIKKNEKILNQNTFTYDNFLKAISIIRSRAFEIDKFHGLGLVPFADIFNHTITKEHVHFQTFYEVCEYCGSSTHIDHTKHQNYDKLLSNNYIKNTFYNDTCDMVIYNSPNASNEIFNTYGAHGNDILLSRYGFAIPENKWDRISMSKTVEKNYLKQDRLLWWKLNGFKVSYQMGLFQKYFSKEDIKNYIAECNNDHNTKFCTYCQNNQYLFLQDSLFLGFPSIPSLTLIFFITLLSLNSKLFKKFKKSKKNSIILILNIIKLQSFLFYYTGYINKLKHQKYKTLLIMLKINKILLSAINNRLKKYNQISNLEYFISEETKVQVFNILKIIAILIKL</sequence>
<comment type="subcellular location">
    <subcellularLocation>
        <location evidence="1">Nucleus</location>
    </subcellularLocation>
</comment>
<keyword evidence="1" id="KW-0808">Transferase</keyword>
<comment type="caution">
    <text evidence="3">The sequence shown here is derived from an EMBL/GenBank/DDBJ whole genome shotgun (WGS) entry which is preliminary data.</text>
</comment>
<keyword evidence="2" id="KW-0472">Membrane</keyword>
<evidence type="ECO:0000313" key="4">
    <source>
        <dbReference type="Proteomes" id="UP000053447"/>
    </source>
</evidence>
<dbReference type="InterPro" id="IPR011383">
    <property type="entry name" value="N-lys_methylase_SETD6"/>
</dbReference>
<dbReference type="GeneID" id="28941438"/>
<comment type="similarity">
    <text evidence="1">Belongs to the class V-like SAM-binding methyltransferase superfamily. Histone-lysine methyltransferase family. SETD6 subfamily.</text>
</comment>
<dbReference type="eggNOG" id="KOG1337">
    <property type="taxonomic scope" value="Eukaryota"/>
</dbReference>
<keyword evidence="4" id="KW-1185">Reference proteome</keyword>
<evidence type="ECO:0000256" key="1">
    <source>
        <dbReference type="PIRNR" id="PIRNR011771"/>
    </source>
</evidence>
<dbReference type="PIRSF" id="PIRSF011771">
    <property type="entry name" value="RMS1_SET"/>
    <property type="match status" value="1"/>
</dbReference>
<dbReference type="InterPro" id="IPR050600">
    <property type="entry name" value="SETD3_SETD6_MTase"/>
</dbReference>
<dbReference type="GO" id="GO:0005634">
    <property type="term" value="C:nucleus"/>
    <property type="evidence" value="ECO:0007669"/>
    <property type="project" value="UniProtKB-SubCell"/>
</dbReference>
<name>A0A0W4ZHW7_PNEJ7</name>
<dbReference type="PANTHER" id="PTHR13271:SF34">
    <property type="entry name" value="N-LYSINE METHYLTRANSFERASE SETD6"/>
    <property type="match status" value="1"/>
</dbReference>
<comment type="function">
    <text evidence="1">S-adenosyl-L-methionine-dependent protein-lysine N-methyltransferase that monomethylates 60S ribosomal protein L42.</text>
</comment>
<organism evidence="3 4">
    <name type="scientific">Pneumocystis jirovecii (strain RU7)</name>
    <name type="common">Human pneumocystis pneumonia agent</name>
    <dbReference type="NCBI Taxonomy" id="1408657"/>
    <lineage>
        <taxon>Eukaryota</taxon>
        <taxon>Fungi</taxon>
        <taxon>Dikarya</taxon>
        <taxon>Ascomycota</taxon>
        <taxon>Taphrinomycotina</taxon>
        <taxon>Pneumocystomycetes</taxon>
        <taxon>Pneumocystaceae</taxon>
        <taxon>Pneumocystis</taxon>
    </lineage>
</organism>
<keyword evidence="1" id="KW-0949">S-adenosyl-L-methionine</keyword>
<protein>
    <recommendedName>
        <fullName evidence="1">Ribosomal lysine N-methyltransferase 4</fullName>
        <ecNumber evidence="1">2.1.1.-</ecNumber>
    </recommendedName>
</protein>
<dbReference type="InterPro" id="IPR046341">
    <property type="entry name" value="SET_dom_sf"/>
</dbReference>
<dbReference type="EMBL" id="LFWA01000013">
    <property type="protein sequence ID" value="KTW27953.1"/>
    <property type="molecule type" value="Genomic_DNA"/>
</dbReference>
<accession>A0A0W4ZHW7</accession>
<evidence type="ECO:0000313" key="3">
    <source>
        <dbReference type="EMBL" id="KTW27953.1"/>
    </source>
</evidence>
<keyword evidence="2" id="KW-0812">Transmembrane</keyword>
<dbReference type="RefSeq" id="XP_018228724.1">
    <property type="nucleotide sequence ID" value="XM_018375183.1"/>
</dbReference>
<dbReference type="GO" id="GO:0032259">
    <property type="term" value="P:methylation"/>
    <property type="evidence" value="ECO:0007669"/>
    <property type="project" value="UniProtKB-KW"/>
</dbReference>
<proteinExistence type="inferred from homology"/>
<dbReference type="Gene3D" id="3.90.1410.10">
    <property type="entry name" value="set domain protein methyltransferase, domain 1"/>
    <property type="match status" value="1"/>
</dbReference>
<keyword evidence="1" id="KW-0489">Methyltransferase</keyword>
<dbReference type="VEuPathDB" id="FungiDB:T551_02920"/>
<keyword evidence="2" id="KW-1133">Transmembrane helix</keyword>
<keyword evidence="1" id="KW-0539">Nucleus</keyword>
<dbReference type="SUPFAM" id="SSF82199">
    <property type="entry name" value="SET domain"/>
    <property type="match status" value="1"/>
</dbReference>
<dbReference type="OrthoDB" id="441812at2759"/>
<feature type="transmembrane region" description="Helical" evidence="2">
    <location>
        <begin position="349"/>
        <end position="372"/>
    </location>
</feature>